<gene>
    <name evidence="1" type="ORF">Tco_1002215</name>
</gene>
<reference evidence="1" key="1">
    <citation type="journal article" date="2022" name="Int. J. Mol. Sci.">
        <title>Draft Genome of Tanacetum Coccineum: Genomic Comparison of Closely Related Tanacetum-Family Plants.</title>
        <authorList>
            <person name="Yamashiro T."/>
            <person name="Shiraishi A."/>
            <person name="Nakayama K."/>
            <person name="Satake H."/>
        </authorList>
    </citation>
    <scope>NUCLEOTIDE SEQUENCE</scope>
</reference>
<evidence type="ECO:0000313" key="2">
    <source>
        <dbReference type="Proteomes" id="UP001151760"/>
    </source>
</evidence>
<organism evidence="1 2">
    <name type="scientific">Tanacetum coccineum</name>
    <dbReference type="NCBI Taxonomy" id="301880"/>
    <lineage>
        <taxon>Eukaryota</taxon>
        <taxon>Viridiplantae</taxon>
        <taxon>Streptophyta</taxon>
        <taxon>Embryophyta</taxon>
        <taxon>Tracheophyta</taxon>
        <taxon>Spermatophyta</taxon>
        <taxon>Magnoliopsida</taxon>
        <taxon>eudicotyledons</taxon>
        <taxon>Gunneridae</taxon>
        <taxon>Pentapetalae</taxon>
        <taxon>asterids</taxon>
        <taxon>campanulids</taxon>
        <taxon>Asterales</taxon>
        <taxon>Asteraceae</taxon>
        <taxon>Asteroideae</taxon>
        <taxon>Anthemideae</taxon>
        <taxon>Anthemidinae</taxon>
        <taxon>Tanacetum</taxon>
    </lineage>
</organism>
<comment type="caution">
    <text evidence="1">The sequence shown here is derived from an EMBL/GenBank/DDBJ whole genome shotgun (WGS) entry which is preliminary data.</text>
</comment>
<evidence type="ECO:0000313" key="1">
    <source>
        <dbReference type="EMBL" id="GJT58682.1"/>
    </source>
</evidence>
<keyword evidence="2" id="KW-1185">Reference proteome</keyword>
<proteinExistence type="predicted"/>
<dbReference type="Proteomes" id="UP001151760">
    <property type="component" value="Unassembled WGS sequence"/>
</dbReference>
<protein>
    <submittedName>
        <fullName evidence="1">Ribonuclease H-like domain-containing protein</fullName>
    </submittedName>
</protein>
<dbReference type="EMBL" id="BQNB010017040">
    <property type="protein sequence ID" value="GJT58682.1"/>
    <property type="molecule type" value="Genomic_DNA"/>
</dbReference>
<sequence>MRNSSGMFLSQRKYASEILEMAHMVHCNPCRTPIDIESKLGTDGDLVSNLTVYRSFECALQYLTFTRLDISYAIQQIMGCSYIRHLLHLWLLTQMHIGAEVEYRGVANVVVETCCIVYLSSNPFQPQRTKHIEIDIHFVYDLIAAGQVRVLHVPSRYQYADIFTQGLAFGFV</sequence>
<name>A0ABQ5F5Y5_9ASTR</name>
<reference evidence="1" key="2">
    <citation type="submission" date="2022-01" db="EMBL/GenBank/DDBJ databases">
        <authorList>
            <person name="Yamashiro T."/>
            <person name="Shiraishi A."/>
            <person name="Satake H."/>
            <person name="Nakayama K."/>
        </authorList>
    </citation>
    <scope>NUCLEOTIDE SEQUENCE</scope>
</reference>
<accession>A0ABQ5F5Y5</accession>